<dbReference type="RefSeq" id="WP_007917966.1">
    <property type="nucleotide sequence ID" value="NZ_ADVG01000004.1"/>
</dbReference>
<keyword evidence="2" id="KW-1185">Reference proteome</keyword>
<gene>
    <name evidence="1" type="ORF">Krac_1537</name>
</gene>
<dbReference type="InParanoid" id="D6U220"/>
<dbReference type="Pfam" id="PF04439">
    <property type="entry name" value="Adenyl_transf"/>
    <property type="match status" value="1"/>
</dbReference>
<dbReference type="STRING" id="485913.Krac_1537"/>
<dbReference type="Gene3D" id="3.30.460.10">
    <property type="entry name" value="Beta Polymerase, domain 2"/>
    <property type="match status" value="1"/>
</dbReference>
<accession>D6U220</accession>
<evidence type="ECO:0000313" key="2">
    <source>
        <dbReference type="Proteomes" id="UP000004508"/>
    </source>
</evidence>
<comment type="caution">
    <text evidence="1">The sequence shown here is derived from an EMBL/GenBank/DDBJ whole genome shotgun (WGS) entry which is preliminary data.</text>
</comment>
<reference evidence="1 2" key="1">
    <citation type="journal article" date="2011" name="Stand. Genomic Sci.">
        <title>Non-contiguous finished genome sequence and contextual data of the filamentous soil bacterium Ktedonobacter racemifer type strain (SOSP1-21).</title>
        <authorList>
            <person name="Chang Y.J."/>
            <person name="Land M."/>
            <person name="Hauser L."/>
            <person name="Chertkov O."/>
            <person name="Del Rio T.G."/>
            <person name="Nolan M."/>
            <person name="Copeland A."/>
            <person name="Tice H."/>
            <person name="Cheng J.F."/>
            <person name="Lucas S."/>
            <person name="Han C."/>
            <person name="Goodwin L."/>
            <person name="Pitluck S."/>
            <person name="Ivanova N."/>
            <person name="Ovchinikova G."/>
            <person name="Pati A."/>
            <person name="Chen A."/>
            <person name="Palaniappan K."/>
            <person name="Mavromatis K."/>
            <person name="Liolios K."/>
            <person name="Brettin T."/>
            <person name="Fiebig A."/>
            <person name="Rohde M."/>
            <person name="Abt B."/>
            <person name="Goker M."/>
            <person name="Detter J.C."/>
            <person name="Woyke T."/>
            <person name="Bristow J."/>
            <person name="Eisen J.A."/>
            <person name="Markowitz V."/>
            <person name="Hugenholtz P."/>
            <person name="Kyrpides N.C."/>
            <person name="Klenk H.P."/>
            <person name="Lapidus A."/>
        </authorList>
    </citation>
    <scope>NUCLEOTIDE SEQUENCE [LARGE SCALE GENOMIC DNA]</scope>
    <source>
        <strain evidence="2">DSM 44963</strain>
    </source>
</reference>
<organism evidence="1 2">
    <name type="scientific">Ktedonobacter racemifer DSM 44963</name>
    <dbReference type="NCBI Taxonomy" id="485913"/>
    <lineage>
        <taxon>Bacteria</taxon>
        <taxon>Bacillati</taxon>
        <taxon>Chloroflexota</taxon>
        <taxon>Ktedonobacteria</taxon>
        <taxon>Ktedonobacterales</taxon>
        <taxon>Ktedonobacteraceae</taxon>
        <taxon>Ktedonobacter</taxon>
    </lineage>
</organism>
<proteinExistence type="predicted"/>
<name>D6U220_KTERA</name>
<dbReference type="EMBL" id="ADVG01000004">
    <property type="protein sequence ID" value="EFH80904.1"/>
    <property type="molecule type" value="Genomic_DNA"/>
</dbReference>
<dbReference type="InterPro" id="IPR043519">
    <property type="entry name" value="NT_sf"/>
</dbReference>
<sequence>MSETSVRREMVQRIVNRGQHDHRIVGLVDYGSAGGHEVDSWSDIDVAVFLYDAQFETFTSALPEWLDQLGVLLLLIKNETTGHPLTRAVYDVEPLPLRVDMVYYRLGEMRNALRWPQIPTADTASVWYDATDGQLTFYMQQLADQNLRPSDLREAFEQTAQSFWYYLLDSVCKLQRGDQWGTRQLIHVTVVPPLIRLLRLEGDALSRWYGYPTTQGIERALSPERLVRLNACRRWSSMLAIRLLPPPQRRWSPSGYPSIDTTILCKKRKIHTNKRNFTLSHFR</sequence>
<dbReference type="AlphaFoldDB" id="D6U220"/>
<dbReference type="InterPro" id="IPR007530">
    <property type="entry name" value="Aminoglycoside_adenylylTfrase"/>
</dbReference>
<dbReference type="SUPFAM" id="SSF81301">
    <property type="entry name" value="Nucleotidyltransferase"/>
    <property type="match status" value="1"/>
</dbReference>
<protein>
    <submittedName>
        <fullName evidence="1">Uncharacterized protein</fullName>
    </submittedName>
</protein>
<dbReference type="OrthoDB" id="152462at2"/>
<evidence type="ECO:0000313" key="1">
    <source>
        <dbReference type="EMBL" id="EFH80904.1"/>
    </source>
</evidence>
<dbReference type="Proteomes" id="UP000004508">
    <property type="component" value="Unassembled WGS sequence"/>
</dbReference>